<name>W2TGA0_NECAM</name>
<evidence type="ECO:0000313" key="2">
    <source>
        <dbReference type="Proteomes" id="UP000053676"/>
    </source>
</evidence>
<gene>
    <name evidence="1" type="ORF">NECAME_08737</name>
</gene>
<sequence length="110" mass="12587">MTINKVQGQSFNEVGLYFPEDLFSHGQLYVAFSRVRTPAGLKGDTKHGSVKNILYNEILREADAEKKMKEHTPKWNKEVEDIRNGGIFMPDGALFPSNCKCGWKDSEHKW</sequence>
<dbReference type="Proteomes" id="UP000053676">
    <property type="component" value="Unassembled WGS sequence"/>
</dbReference>
<proteinExistence type="predicted"/>
<dbReference type="OrthoDB" id="5860258at2759"/>
<reference evidence="2" key="1">
    <citation type="journal article" date="2014" name="Nat. Genet.">
        <title>Genome of the human hookworm Necator americanus.</title>
        <authorList>
            <person name="Tang Y.T."/>
            <person name="Gao X."/>
            <person name="Rosa B.A."/>
            <person name="Abubucker S."/>
            <person name="Hallsworth-Pepin K."/>
            <person name="Martin J."/>
            <person name="Tyagi R."/>
            <person name="Heizer E."/>
            <person name="Zhang X."/>
            <person name="Bhonagiri-Palsikar V."/>
            <person name="Minx P."/>
            <person name="Warren W.C."/>
            <person name="Wang Q."/>
            <person name="Zhan B."/>
            <person name="Hotez P.J."/>
            <person name="Sternberg P.W."/>
            <person name="Dougall A."/>
            <person name="Gaze S.T."/>
            <person name="Mulvenna J."/>
            <person name="Sotillo J."/>
            <person name="Ranganathan S."/>
            <person name="Rabelo E.M."/>
            <person name="Wilson R.K."/>
            <person name="Felgner P.L."/>
            <person name="Bethony J."/>
            <person name="Hawdon J.M."/>
            <person name="Gasser R.B."/>
            <person name="Loukas A."/>
            <person name="Mitreva M."/>
        </authorList>
    </citation>
    <scope>NUCLEOTIDE SEQUENCE [LARGE SCALE GENOMIC DNA]</scope>
</reference>
<dbReference type="InterPro" id="IPR027417">
    <property type="entry name" value="P-loop_NTPase"/>
</dbReference>
<dbReference type="KEGG" id="nai:NECAME_08737"/>
<keyword evidence="2" id="KW-1185">Reference proteome</keyword>
<dbReference type="AlphaFoldDB" id="W2TGA0"/>
<accession>W2TGA0</accession>
<dbReference type="SUPFAM" id="SSF52540">
    <property type="entry name" value="P-loop containing nucleoside triphosphate hydrolases"/>
    <property type="match status" value="1"/>
</dbReference>
<dbReference type="EMBL" id="KI658856">
    <property type="protein sequence ID" value="ETN81075.1"/>
    <property type="molecule type" value="Genomic_DNA"/>
</dbReference>
<evidence type="ECO:0000313" key="1">
    <source>
        <dbReference type="EMBL" id="ETN81075.1"/>
    </source>
</evidence>
<dbReference type="STRING" id="51031.W2TGA0"/>
<organism evidence="1 2">
    <name type="scientific">Necator americanus</name>
    <name type="common">Human hookworm</name>
    <dbReference type="NCBI Taxonomy" id="51031"/>
    <lineage>
        <taxon>Eukaryota</taxon>
        <taxon>Metazoa</taxon>
        <taxon>Ecdysozoa</taxon>
        <taxon>Nematoda</taxon>
        <taxon>Chromadorea</taxon>
        <taxon>Rhabditida</taxon>
        <taxon>Rhabditina</taxon>
        <taxon>Rhabditomorpha</taxon>
        <taxon>Strongyloidea</taxon>
        <taxon>Ancylostomatidae</taxon>
        <taxon>Bunostominae</taxon>
        <taxon>Necator</taxon>
    </lineage>
</organism>
<protein>
    <submittedName>
        <fullName evidence="1">Uncharacterized protein</fullName>
    </submittedName>
</protein>